<name>A0A941B2Z0_9FLAO</name>
<keyword evidence="2" id="KW-1185">Reference proteome</keyword>
<organism evidence="1 2">
    <name type="scientific">Flavobacterium geliluteum</name>
    <dbReference type="NCBI Taxonomy" id="2816120"/>
    <lineage>
        <taxon>Bacteria</taxon>
        <taxon>Pseudomonadati</taxon>
        <taxon>Bacteroidota</taxon>
        <taxon>Flavobacteriia</taxon>
        <taxon>Flavobacteriales</taxon>
        <taxon>Flavobacteriaceae</taxon>
        <taxon>Flavobacterium</taxon>
    </lineage>
</organism>
<protein>
    <recommendedName>
        <fullName evidence="3">SprB repeat-containing protein</fullName>
    </recommendedName>
</protein>
<dbReference type="AlphaFoldDB" id="A0A941B2Z0"/>
<dbReference type="Pfam" id="PF13573">
    <property type="entry name" value="SprB"/>
    <property type="match status" value="1"/>
</dbReference>
<reference evidence="1 2" key="1">
    <citation type="submission" date="2021-03" db="EMBL/GenBank/DDBJ databases">
        <title>Flavobacterium Flabelliformis Sp. Nov. And Flavobacterium Geliluteum Sp. Nov., Two Novel Multidrug Resistant Psychrophilic Species Isolated From Antarctica.</title>
        <authorList>
            <person name="Kralova S."/>
            <person name="Busse H.J."/>
            <person name="Bezdicek M."/>
            <person name="Nykrynova M."/>
            <person name="Kroupova E."/>
            <person name="Krsek D."/>
            <person name="Sedlacek I."/>
        </authorList>
    </citation>
    <scope>NUCLEOTIDE SEQUENCE [LARGE SCALE GENOMIC DNA]</scope>
    <source>
        <strain evidence="1 2">P7388</strain>
    </source>
</reference>
<dbReference type="EMBL" id="JAGFBV010000009">
    <property type="protein sequence ID" value="MBP4137968.1"/>
    <property type="molecule type" value="Genomic_DNA"/>
</dbReference>
<gene>
    <name evidence="1" type="ORF">J3495_07675</name>
</gene>
<evidence type="ECO:0000313" key="1">
    <source>
        <dbReference type="EMBL" id="MBP4137968.1"/>
    </source>
</evidence>
<accession>A0A941B2Z0</accession>
<sequence>MKTNYGGCDYYVDGTHMYEDYEYEYKILDNNGNWLCPIAEAGEYLIFNQMPNAYLFTSYKAETYSCSGPCGDYHSVNLMVAPINTCQKYEGVAYGYSRPDNPSFEIISNKVLNDPPADNSFCDAINLAAVGCTGTQKFYWEYSTDAVNYTKTNTNTVFNENFQFIKANFTALNNYFGTIYFRALIDSDPSITEENIYSNVVNYNITSCSPLLNGDPIAADVRCNNESNGSVTLNFKTDITTNQKLLLNLFKDNNFMTHKFVSAAEIVNQSFTWTGIAAGSYTIKYQAQTNTDNNTLVGSLPVVSPTFTIANVTPLTFKVSPIQPACVDDKGKIQISASGGTSPYFYVLDGEPLTNKHSFTGLYTIPNELLEGDHTVVVLDSRDCIEK</sequence>
<dbReference type="Proteomes" id="UP000675047">
    <property type="component" value="Unassembled WGS sequence"/>
</dbReference>
<comment type="caution">
    <text evidence="1">The sequence shown here is derived from an EMBL/GenBank/DDBJ whole genome shotgun (WGS) entry which is preliminary data.</text>
</comment>
<evidence type="ECO:0008006" key="3">
    <source>
        <dbReference type="Google" id="ProtNLM"/>
    </source>
</evidence>
<proteinExistence type="predicted"/>
<dbReference type="RefSeq" id="WP_210665972.1">
    <property type="nucleotide sequence ID" value="NZ_JAGFBV010000009.1"/>
</dbReference>
<evidence type="ECO:0000313" key="2">
    <source>
        <dbReference type="Proteomes" id="UP000675047"/>
    </source>
</evidence>
<dbReference type="InterPro" id="IPR025667">
    <property type="entry name" value="SprB_repeat"/>
</dbReference>